<reference evidence="2" key="1">
    <citation type="submission" date="2020-01" db="EMBL/GenBank/DDBJ databases">
        <authorList>
            <person name="Rat A."/>
        </authorList>
    </citation>
    <scope>NUCLEOTIDE SEQUENCE</scope>
    <source>
        <strain evidence="2">LMG 28251</strain>
    </source>
</reference>
<dbReference type="InterPro" id="IPR002060">
    <property type="entry name" value="Squ/phyt_synthse"/>
</dbReference>
<evidence type="ECO:0000313" key="3">
    <source>
        <dbReference type="Proteomes" id="UP001196068"/>
    </source>
</evidence>
<dbReference type="InterPro" id="IPR008949">
    <property type="entry name" value="Isoprenoid_synthase_dom_sf"/>
</dbReference>
<accession>A0AAF1KIL9</accession>
<proteinExistence type="predicted"/>
<dbReference type="PROSITE" id="PS01045">
    <property type="entry name" value="SQUALEN_PHYTOEN_SYN_2"/>
    <property type="match status" value="1"/>
</dbReference>
<keyword evidence="1" id="KW-0808">Transferase</keyword>
<organism evidence="2 3">
    <name type="scientific">Plastoroseomonas arctica</name>
    <dbReference type="NCBI Taxonomy" id="1509237"/>
    <lineage>
        <taxon>Bacteria</taxon>
        <taxon>Pseudomonadati</taxon>
        <taxon>Pseudomonadota</taxon>
        <taxon>Alphaproteobacteria</taxon>
        <taxon>Acetobacterales</taxon>
        <taxon>Acetobacteraceae</taxon>
        <taxon>Plastoroseomonas</taxon>
    </lineage>
</organism>
<dbReference type="SFLD" id="SFLDG01212">
    <property type="entry name" value="Phytoene_synthase_like"/>
    <property type="match status" value="1"/>
</dbReference>
<reference evidence="2" key="2">
    <citation type="journal article" date="2021" name="Syst. Appl. Microbiol.">
        <title>Roseomonas hellenica sp. nov., isolated from roots of wild-growing Alkanna tinctoria.</title>
        <authorList>
            <person name="Rat A."/>
            <person name="Naranjo H.D."/>
            <person name="Lebbe L."/>
            <person name="Cnockaert M."/>
            <person name="Krigas N."/>
            <person name="Grigoriadou K."/>
            <person name="Maloupa E."/>
            <person name="Willems A."/>
        </authorList>
    </citation>
    <scope>NUCLEOTIDE SEQUENCE</scope>
    <source>
        <strain evidence="2">LMG 28251</strain>
    </source>
</reference>
<evidence type="ECO:0000256" key="1">
    <source>
        <dbReference type="ARBA" id="ARBA00022679"/>
    </source>
</evidence>
<dbReference type="AlphaFoldDB" id="A0AAF1KIL9"/>
<keyword evidence="3" id="KW-1185">Reference proteome</keyword>
<dbReference type="SUPFAM" id="SSF48576">
    <property type="entry name" value="Terpenoid synthases"/>
    <property type="match status" value="2"/>
</dbReference>
<dbReference type="SFLD" id="SFLDS00005">
    <property type="entry name" value="Isoprenoid_Synthase_Type_I"/>
    <property type="match status" value="2"/>
</dbReference>
<dbReference type="GO" id="GO:0004311">
    <property type="term" value="F:geranylgeranyl diphosphate synthase activity"/>
    <property type="evidence" value="ECO:0007669"/>
    <property type="project" value="InterPro"/>
</dbReference>
<dbReference type="InterPro" id="IPR019845">
    <property type="entry name" value="Squalene/phytoene_synthase_CS"/>
</dbReference>
<dbReference type="InterPro" id="IPR044843">
    <property type="entry name" value="Trans_IPPS_bact-type"/>
</dbReference>
<gene>
    <name evidence="2" type="ORF">GXW79_04470</name>
</gene>
<name>A0AAF1KIL9_9PROT</name>
<dbReference type="Gene3D" id="1.10.600.10">
    <property type="entry name" value="Farnesyl Diphosphate Synthase"/>
    <property type="match status" value="2"/>
</dbReference>
<dbReference type="PANTHER" id="PTHR31480">
    <property type="entry name" value="BIFUNCTIONAL LYCOPENE CYCLASE/PHYTOENE SYNTHASE"/>
    <property type="match status" value="1"/>
</dbReference>
<dbReference type="GO" id="GO:0008299">
    <property type="term" value="P:isoprenoid biosynthetic process"/>
    <property type="evidence" value="ECO:0007669"/>
    <property type="project" value="UniProtKB-ARBA"/>
</dbReference>
<dbReference type="RefSeq" id="WP_211873145.1">
    <property type="nucleotide sequence ID" value="NZ_JAAEDH010000003.1"/>
</dbReference>
<comment type="caution">
    <text evidence="2">The sequence shown here is derived from an EMBL/GenBank/DDBJ whole genome shotgun (WGS) entry which is preliminary data.</text>
</comment>
<dbReference type="Pfam" id="PF00494">
    <property type="entry name" value="SQS_PSY"/>
    <property type="match status" value="2"/>
</dbReference>
<dbReference type="Proteomes" id="UP001196068">
    <property type="component" value="Unassembled WGS sequence"/>
</dbReference>
<evidence type="ECO:0000313" key="2">
    <source>
        <dbReference type="EMBL" id="MBR0654330.1"/>
    </source>
</evidence>
<dbReference type="SFLD" id="SFLDG01018">
    <property type="entry name" value="Squalene/Phytoene_Synthase_Lik"/>
    <property type="match status" value="2"/>
</dbReference>
<protein>
    <submittedName>
        <fullName evidence="2">Squalene/phytoene synthase family protein</fullName>
    </submittedName>
</protein>
<dbReference type="EMBL" id="JAAEDH010000003">
    <property type="protein sequence ID" value="MBR0654330.1"/>
    <property type="molecule type" value="Genomic_DNA"/>
</dbReference>
<sequence length="533" mass="56940">MTPSRDHTQENFPVASRLIAPALRPKVMGFYRFVRTADDVADDPALGSAEKLARLDGLEAALLDVGASEPAAVGLHASGAGVGEARVMLGAFRQDAVQARYADWDALMAYCAVSAAPVGRFLLRLHGEDAGLYPATDALCAALQVLNHVQDCAGDRAALGRVYLPSPWIGDEAAFFAPEAVALRRPVLDALLDGVEGLLDQAAGFPERLRSRRLAMESRVTIALARRLLAELRAADPVVGRVAPGKVDFARAFLRAPLRGPSDAALVLARVGRAGSSFARGMAALRGERRRALYAVYAFCRAVDDIADAEMPEGEKRLFLSRWRAKLVAPDCALSRELAWARRGYTLPVAECEAMIAGMEADAAPRVRVADQAGLDLYCRQVAGSVGAMAVRIFGAPGAEAFGLALGRTLQLVNILRDVDEDAQRDRVYIPLDLLAAEGVADGPALAMIAQPGFSRACAALAVQAREGFAAAERALAAGDAAPLLPARVMMWGYRRLLDRLLARGFVPPRLRPRLRTAEKLRMALAAARLAPV</sequence>